<dbReference type="Gene3D" id="2.60.40.10">
    <property type="entry name" value="Immunoglobulins"/>
    <property type="match status" value="1"/>
</dbReference>
<reference evidence="3 4" key="1">
    <citation type="submission" date="2018-10" db="EMBL/GenBank/DDBJ databases">
        <title>Genomic Encyclopedia of Archaeal and Bacterial Type Strains, Phase II (KMG-II): from individual species to whole genera.</title>
        <authorList>
            <person name="Goeker M."/>
        </authorList>
    </citation>
    <scope>NUCLEOTIDE SEQUENCE [LARGE SCALE GENOMIC DNA]</scope>
    <source>
        <strain evidence="3 4">DSM 19839</strain>
    </source>
</reference>
<dbReference type="EMBL" id="RBLG01000002">
    <property type="protein sequence ID" value="RKS53478.1"/>
    <property type="molecule type" value="Genomic_DNA"/>
</dbReference>
<dbReference type="RefSeq" id="WP_121345571.1">
    <property type="nucleotide sequence ID" value="NZ_RBLG01000002.1"/>
</dbReference>
<sequence>MRHPFPIVTIFLLLLCQQAVAQKEAGNWYFGDHAGISFNSGSPVALQDGKIQTIEGATTISDRNGNLLFYTEGITVYDRNHNIMQNGTGLKGNVSSTQSAIVVPRPSTPGRYYIFTVDKPDYFRLATNPIEGVHYSEVDMFLNNGNGAIIEGKKNIHLVTYNPNNSLENEFKSSEKISAVISGDCVSYWVVTQFTNKFYSFNVSAAGVNTNPIISTLANNFPPLINDLDINVTAAGYLKISPNGKKMAAAYAGTTLGSPRSGGGTKSNGKVFLYDFDDLTGKVTNEQLILLNTYPYGVEFSPESTKLYATANTFNEEDRLQSGELYQFDLNSTNVFASKTLINSSNNVAGALQLAIDGKIYRAGYPMGAGAEHHSKLSVINNPEELGTASNYTHNSFDISPRDVKLGLPPFVQSLFNSDFDVEELCFRDATLFTISGNKDYDTVTWEFGDGATSTLENPTHTYSQAGVYTVSLTKNFNGIPLDPVCKEITIVEIPQVPNDFELSQCDTQDNNPTDGITEFNLQLAKDYLTSGNNSLQIFFYVSQQAAQNDALNENALNNIYRNTQPNETLYAKVTGFGSECFNITSIKLKTTTSVNLNPSPASGCDLGDGTAEFNFATIEAAIISELALNNTINLSFHADETDASLGENPFPENYISTPKTVYIRANSDDICYGFGQIDLQLTSFPKTEMSYEFEACTSQFPIKLGEEILLNNPQDYSFIWSTGENTSTILVEQGGIYSLRLEDPDLGCGRTILFNVIDKESPIIQDVQIENNGVNSQVTVTSNITDVTVLYALDDINGPYQTDPVFRDVPGGTHIIYIKGENDCDISMKEIVTFGFPSYFTPNNDGIHDHWKPQKSSDPNFQIIGIYIYDRYGKLLKQLDPNGKGWDGTFNGHEMPSDDYWFKILLSNGKEFGDHLTLKR</sequence>
<dbReference type="Pfam" id="PF13585">
    <property type="entry name" value="CHU_C"/>
    <property type="match status" value="1"/>
</dbReference>
<dbReference type="Pfam" id="PF18911">
    <property type="entry name" value="PKD_4"/>
    <property type="match status" value="1"/>
</dbReference>
<dbReference type="InterPro" id="IPR000601">
    <property type="entry name" value="PKD_dom"/>
</dbReference>
<dbReference type="AlphaFoldDB" id="A0A495PVH7"/>
<evidence type="ECO:0000256" key="1">
    <source>
        <dbReference type="SAM" id="SignalP"/>
    </source>
</evidence>
<evidence type="ECO:0000313" key="3">
    <source>
        <dbReference type="EMBL" id="RKS53478.1"/>
    </source>
</evidence>
<dbReference type="NCBIfam" id="TIGR04131">
    <property type="entry name" value="Bac_Flav_CTERM"/>
    <property type="match status" value="1"/>
</dbReference>
<comment type="caution">
    <text evidence="3">The sequence shown here is derived from an EMBL/GenBank/DDBJ whole genome shotgun (WGS) entry which is preliminary data.</text>
</comment>
<dbReference type="PROSITE" id="PS50093">
    <property type="entry name" value="PKD"/>
    <property type="match status" value="1"/>
</dbReference>
<gene>
    <name evidence="3" type="ORF">BC962_1729</name>
</gene>
<proteinExistence type="predicted"/>
<evidence type="ECO:0000313" key="4">
    <source>
        <dbReference type="Proteomes" id="UP000276282"/>
    </source>
</evidence>
<organism evidence="3 4">
    <name type="scientific">Gillisia mitskevichiae</name>
    <dbReference type="NCBI Taxonomy" id="270921"/>
    <lineage>
        <taxon>Bacteria</taxon>
        <taxon>Pseudomonadati</taxon>
        <taxon>Bacteroidota</taxon>
        <taxon>Flavobacteriia</taxon>
        <taxon>Flavobacteriales</taxon>
        <taxon>Flavobacteriaceae</taxon>
        <taxon>Gillisia</taxon>
    </lineage>
</organism>
<feature type="signal peptide" evidence="1">
    <location>
        <begin position="1"/>
        <end position="21"/>
    </location>
</feature>
<dbReference type="SUPFAM" id="SSF75011">
    <property type="entry name" value="3-carboxy-cis,cis-mucoante lactonizing enzyme"/>
    <property type="match status" value="1"/>
</dbReference>
<dbReference type="InterPro" id="IPR035986">
    <property type="entry name" value="PKD_dom_sf"/>
</dbReference>
<accession>A0A495PVH7</accession>
<evidence type="ECO:0000259" key="2">
    <source>
        <dbReference type="PROSITE" id="PS50093"/>
    </source>
</evidence>
<dbReference type="OrthoDB" id="9765926at2"/>
<dbReference type="SUPFAM" id="SSF49299">
    <property type="entry name" value="PKD domain"/>
    <property type="match status" value="1"/>
</dbReference>
<keyword evidence="1" id="KW-0732">Signal</keyword>
<dbReference type="CDD" id="cd00146">
    <property type="entry name" value="PKD"/>
    <property type="match status" value="1"/>
</dbReference>
<keyword evidence="4" id="KW-1185">Reference proteome</keyword>
<feature type="chain" id="PRO_5019785052" evidence="1">
    <location>
        <begin position="22"/>
        <end position="921"/>
    </location>
</feature>
<protein>
    <submittedName>
        <fullName evidence="3">Gliding motility-associated-like protein</fullName>
    </submittedName>
</protein>
<feature type="domain" description="PKD" evidence="2">
    <location>
        <begin position="436"/>
        <end position="474"/>
    </location>
</feature>
<name>A0A495PVH7_9FLAO</name>
<dbReference type="InterPro" id="IPR013783">
    <property type="entry name" value="Ig-like_fold"/>
</dbReference>
<dbReference type="InterPro" id="IPR026341">
    <property type="entry name" value="T9SS_type_B"/>
</dbReference>
<dbReference type="Proteomes" id="UP000276282">
    <property type="component" value="Unassembled WGS sequence"/>
</dbReference>